<dbReference type="AlphaFoldDB" id="A0A1Y2A1B8"/>
<keyword evidence="3" id="KW-1185">Reference proteome</keyword>
<feature type="region of interest" description="Disordered" evidence="1">
    <location>
        <begin position="1"/>
        <end position="80"/>
    </location>
</feature>
<dbReference type="EMBL" id="MCFA01000019">
    <property type="protein sequence ID" value="ORY16244.1"/>
    <property type="molecule type" value="Genomic_DNA"/>
</dbReference>
<name>A0A1Y2A1B8_9PLEO</name>
<accession>A0A1Y2A1B8</accession>
<evidence type="ECO:0000313" key="2">
    <source>
        <dbReference type="EMBL" id="ORY16244.1"/>
    </source>
</evidence>
<feature type="compositionally biased region" description="Polar residues" evidence="1">
    <location>
        <begin position="53"/>
        <end position="63"/>
    </location>
</feature>
<evidence type="ECO:0000256" key="1">
    <source>
        <dbReference type="SAM" id="MobiDB-lite"/>
    </source>
</evidence>
<proteinExistence type="predicted"/>
<sequence length="143" mass="15504">MVPAMRSPVSRRIPRLATSRQVAMVGRKRPYATKPDSAEPAPPLPHRPAEHQAQAQTHETSSLPMAEQRQPKTSVGSVSPPSAWMFSGIPRSEANALAIEGHILQILRLADIEVFLGSPIYISDHILVMDEAGELGGQAELGR</sequence>
<feature type="compositionally biased region" description="Polar residues" evidence="1">
    <location>
        <begin position="71"/>
        <end position="80"/>
    </location>
</feature>
<gene>
    <name evidence="2" type="ORF">BCR34DRAFT_557426</name>
</gene>
<dbReference type="Proteomes" id="UP000193144">
    <property type="component" value="Unassembled WGS sequence"/>
</dbReference>
<protein>
    <submittedName>
        <fullName evidence="2">Uncharacterized protein</fullName>
    </submittedName>
</protein>
<comment type="caution">
    <text evidence="2">The sequence shown here is derived from an EMBL/GenBank/DDBJ whole genome shotgun (WGS) entry which is preliminary data.</text>
</comment>
<reference evidence="2 3" key="1">
    <citation type="submission" date="2016-07" db="EMBL/GenBank/DDBJ databases">
        <title>Pervasive Adenine N6-methylation of Active Genes in Fungi.</title>
        <authorList>
            <consortium name="DOE Joint Genome Institute"/>
            <person name="Mondo S.J."/>
            <person name="Dannebaum R.O."/>
            <person name="Kuo R.C."/>
            <person name="Labutti K."/>
            <person name="Haridas S."/>
            <person name="Kuo A."/>
            <person name="Salamov A."/>
            <person name="Ahrendt S.R."/>
            <person name="Lipzen A."/>
            <person name="Sullivan W."/>
            <person name="Andreopoulos W.B."/>
            <person name="Clum A."/>
            <person name="Lindquist E."/>
            <person name="Daum C."/>
            <person name="Ramamoorthy G.K."/>
            <person name="Gryganskyi A."/>
            <person name="Culley D."/>
            <person name="Magnuson J.K."/>
            <person name="James T.Y."/>
            <person name="O'Malley M.A."/>
            <person name="Stajich J.E."/>
            <person name="Spatafora J.W."/>
            <person name="Visel A."/>
            <person name="Grigoriev I.V."/>
        </authorList>
    </citation>
    <scope>NUCLEOTIDE SEQUENCE [LARGE SCALE GENOMIC DNA]</scope>
    <source>
        <strain evidence="2 3">CBS 115471</strain>
    </source>
</reference>
<organism evidence="2 3">
    <name type="scientific">Clohesyomyces aquaticus</name>
    <dbReference type="NCBI Taxonomy" id="1231657"/>
    <lineage>
        <taxon>Eukaryota</taxon>
        <taxon>Fungi</taxon>
        <taxon>Dikarya</taxon>
        <taxon>Ascomycota</taxon>
        <taxon>Pezizomycotina</taxon>
        <taxon>Dothideomycetes</taxon>
        <taxon>Pleosporomycetidae</taxon>
        <taxon>Pleosporales</taxon>
        <taxon>Lindgomycetaceae</taxon>
        <taxon>Clohesyomyces</taxon>
    </lineage>
</organism>
<evidence type="ECO:0000313" key="3">
    <source>
        <dbReference type="Proteomes" id="UP000193144"/>
    </source>
</evidence>